<dbReference type="OrthoDB" id="1698671at2"/>
<feature type="domain" description="NlpC/P60" evidence="5">
    <location>
        <begin position="450"/>
        <end position="576"/>
    </location>
</feature>
<gene>
    <name evidence="6" type="primary">pgdS</name>
    <name evidence="6" type="ORF">ERS852520_02084</name>
</gene>
<dbReference type="PANTHER" id="PTHR47053:SF1">
    <property type="entry name" value="MUREIN DD-ENDOPEPTIDASE MEPH-RELATED"/>
    <property type="match status" value="1"/>
</dbReference>
<dbReference type="Pfam" id="PF00877">
    <property type="entry name" value="NLPC_P60"/>
    <property type="match status" value="1"/>
</dbReference>
<proteinExistence type="inferred from homology"/>
<evidence type="ECO:0000256" key="2">
    <source>
        <dbReference type="ARBA" id="ARBA00022670"/>
    </source>
</evidence>
<accession>A0A174QUU0</accession>
<protein>
    <submittedName>
        <fullName evidence="6">Gamma-DL-glutamyl hydrolase</fullName>
        <ecNumber evidence="6">3.4.19.-</ecNumber>
    </submittedName>
</protein>
<keyword evidence="4" id="KW-0788">Thiol protease</keyword>
<evidence type="ECO:0000313" key="7">
    <source>
        <dbReference type="Proteomes" id="UP000095564"/>
    </source>
</evidence>
<dbReference type="GO" id="GO:0008234">
    <property type="term" value="F:cysteine-type peptidase activity"/>
    <property type="evidence" value="ECO:0007669"/>
    <property type="project" value="UniProtKB-KW"/>
</dbReference>
<organism evidence="6 7">
    <name type="scientific">Anaerostipes hadrus</name>
    <dbReference type="NCBI Taxonomy" id="649756"/>
    <lineage>
        <taxon>Bacteria</taxon>
        <taxon>Bacillati</taxon>
        <taxon>Bacillota</taxon>
        <taxon>Clostridia</taxon>
        <taxon>Lachnospirales</taxon>
        <taxon>Lachnospiraceae</taxon>
        <taxon>Anaerostipes</taxon>
    </lineage>
</organism>
<dbReference type="Proteomes" id="UP000095564">
    <property type="component" value="Unassembled WGS sequence"/>
</dbReference>
<evidence type="ECO:0000256" key="4">
    <source>
        <dbReference type="ARBA" id="ARBA00022807"/>
    </source>
</evidence>
<dbReference type="SUPFAM" id="SSF54001">
    <property type="entry name" value="Cysteine proteinases"/>
    <property type="match status" value="1"/>
</dbReference>
<dbReference type="Pfam" id="PF24032">
    <property type="entry name" value="YQBQ"/>
    <property type="match status" value="1"/>
</dbReference>
<keyword evidence="2" id="KW-0645">Protease</keyword>
<dbReference type="RefSeq" id="WP_055160809.1">
    <property type="nucleotide sequence ID" value="NZ_CZAU01000020.1"/>
</dbReference>
<name>A0A174QUU0_ANAHA</name>
<keyword evidence="3 6" id="KW-0378">Hydrolase</keyword>
<sequence>MSLNLKVEWKGNDITSTVSSITWSGSAYSSARSLEFSVVNPAGDTHFKTPDIKLGDLICFYNGNDKLFHGKLTKRERKGEAGTITYTAQDYMLYLIRSKGTYKFKKKKPEQITQLICKDLKIKTKSIAKTNMKIKKLLFQDKEYYNMILAAYSKAYKKTGTSYQLIMDGDKLSVIKKGSMLNVTLDQKEGITESSYEQSTDSMVNKVAIYNSKNKRIGTVSNKNWIKAYGIFQDSVTVDSGNGKKEAKNTLSGLNTSASLTAIGDIRCKAGYGIKLNDVDSGLCGKFWIENDSHVFENGTYMMTLELAFKNVMETEEDDTESNASSTKSTSILNGKRVKALFTAYYPASNKMEGGYYDCKGKKLDPSKYTCAAPSSIKYGNEIQVLGTKTSRDKKVHRVNDRGGAIKVVNGVYHFDLLMKTKAQCNRFGKRTGYAIIGNGTGYKQTSASNTKADKVIKKAKSFIGEVKYVYGASSPQSGKSDCSGFTSYVFRTTAGKNIGRTALAQSQKGTKVKKKNLKKGDLVIFQGTYKAGASHVGIYAGSGKFVHCSSSGGVKVSNLNDSYYVKHWQQGRRVL</sequence>
<evidence type="ECO:0000256" key="1">
    <source>
        <dbReference type="ARBA" id="ARBA00007074"/>
    </source>
</evidence>
<reference evidence="6 7" key="1">
    <citation type="submission" date="2015-09" db="EMBL/GenBank/DDBJ databases">
        <authorList>
            <consortium name="Pathogen Informatics"/>
        </authorList>
    </citation>
    <scope>NUCLEOTIDE SEQUENCE [LARGE SCALE GENOMIC DNA]</scope>
    <source>
        <strain evidence="6 7">2789STDY5834908</strain>
    </source>
</reference>
<dbReference type="InterPro" id="IPR051202">
    <property type="entry name" value="Peptidase_C40"/>
</dbReference>
<dbReference type="SUPFAM" id="SSF69279">
    <property type="entry name" value="Phage tail proteins"/>
    <property type="match status" value="1"/>
</dbReference>
<dbReference type="EC" id="3.4.19.-" evidence="6"/>
<evidence type="ECO:0000256" key="3">
    <source>
        <dbReference type="ARBA" id="ARBA00022801"/>
    </source>
</evidence>
<evidence type="ECO:0000313" key="6">
    <source>
        <dbReference type="EMBL" id="CUP74658.1"/>
    </source>
</evidence>
<dbReference type="PANTHER" id="PTHR47053">
    <property type="entry name" value="MUREIN DD-ENDOPEPTIDASE MEPH-RELATED"/>
    <property type="match status" value="1"/>
</dbReference>
<dbReference type="EMBL" id="CZAU01000020">
    <property type="protein sequence ID" value="CUP74658.1"/>
    <property type="molecule type" value="Genomic_DNA"/>
</dbReference>
<dbReference type="AlphaFoldDB" id="A0A174QUU0"/>
<dbReference type="PROSITE" id="PS51935">
    <property type="entry name" value="NLPC_P60"/>
    <property type="match status" value="1"/>
</dbReference>
<dbReference type="Gene3D" id="3.90.1720.10">
    <property type="entry name" value="endopeptidase domain like (from Nostoc punctiforme)"/>
    <property type="match status" value="1"/>
</dbReference>
<dbReference type="InterPro" id="IPR038765">
    <property type="entry name" value="Papain-like_cys_pep_sf"/>
</dbReference>
<dbReference type="InterPro" id="IPR056937">
    <property type="entry name" value="YqbQ/XkdQ"/>
</dbReference>
<dbReference type="GO" id="GO:0006508">
    <property type="term" value="P:proteolysis"/>
    <property type="evidence" value="ECO:0007669"/>
    <property type="project" value="UniProtKB-KW"/>
</dbReference>
<dbReference type="InterPro" id="IPR000064">
    <property type="entry name" value="NLP_P60_dom"/>
</dbReference>
<comment type="similarity">
    <text evidence="1">Belongs to the peptidase C40 family.</text>
</comment>
<evidence type="ECO:0000259" key="5">
    <source>
        <dbReference type="PROSITE" id="PS51935"/>
    </source>
</evidence>